<name>A0AAV2HFW5_LYMST</name>
<gene>
    <name evidence="2" type="ORF">GSLYS_00005071001</name>
</gene>
<evidence type="ECO:0000313" key="3">
    <source>
        <dbReference type="Proteomes" id="UP001497497"/>
    </source>
</evidence>
<comment type="caution">
    <text evidence="2">The sequence shown here is derived from an EMBL/GenBank/DDBJ whole genome shotgun (WGS) entry which is preliminary data.</text>
</comment>
<feature type="region of interest" description="Disordered" evidence="1">
    <location>
        <begin position="120"/>
        <end position="158"/>
    </location>
</feature>
<evidence type="ECO:0000313" key="2">
    <source>
        <dbReference type="EMBL" id="CAL1530946.1"/>
    </source>
</evidence>
<feature type="compositionally biased region" description="Polar residues" evidence="1">
    <location>
        <begin position="132"/>
        <end position="149"/>
    </location>
</feature>
<sequence length="285" mass="32671">MEVSEYQLRKREHLHMKKSESRNSHKTTKSCPATLGAVTTREITSSHGVTGSLEDVYSSRNLEFPFGRGFSHRSRSKVFAHMSLEARHAIDETLREMKAEEEQQQMNDGMGQTLLLPTDNEADHPDKDIETNEQLTGTSQHGLNKTTPGNYNNDDNLAENNFRKTLNATYPADNVRTRTDYLSGRMSTNRKLPQLDFGAVSPSGFPNPHQRLPDIGRPYEPVHYEPVHYEPVHFRENTFEITPVDFDIRFHQIIPCSPGDSPPPDIRQQSIEKCQQWLVRHTPRH</sequence>
<evidence type="ECO:0000256" key="1">
    <source>
        <dbReference type="SAM" id="MobiDB-lite"/>
    </source>
</evidence>
<organism evidence="2 3">
    <name type="scientific">Lymnaea stagnalis</name>
    <name type="common">Great pond snail</name>
    <name type="synonym">Helix stagnalis</name>
    <dbReference type="NCBI Taxonomy" id="6523"/>
    <lineage>
        <taxon>Eukaryota</taxon>
        <taxon>Metazoa</taxon>
        <taxon>Spiralia</taxon>
        <taxon>Lophotrochozoa</taxon>
        <taxon>Mollusca</taxon>
        <taxon>Gastropoda</taxon>
        <taxon>Heterobranchia</taxon>
        <taxon>Euthyneura</taxon>
        <taxon>Panpulmonata</taxon>
        <taxon>Hygrophila</taxon>
        <taxon>Lymnaeoidea</taxon>
        <taxon>Lymnaeidae</taxon>
        <taxon>Lymnaea</taxon>
    </lineage>
</organism>
<dbReference type="EMBL" id="CAXITT010000078">
    <property type="protein sequence ID" value="CAL1530946.1"/>
    <property type="molecule type" value="Genomic_DNA"/>
</dbReference>
<keyword evidence="3" id="KW-1185">Reference proteome</keyword>
<accession>A0AAV2HFW5</accession>
<feature type="region of interest" description="Disordered" evidence="1">
    <location>
        <begin position="1"/>
        <end position="30"/>
    </location>
</feature>
<proteinExistence type="predicted"/>
<protein>
    <submittedName>
        <fullName evidence="2">Uncharacterized protein</fullName>
    </submittedName>
</protein>
<reference evidence="2 3" key="1">
    <citation type="submission" date="2024-04" db="EMBL/GenBank/DDBJ databases">
        <authorList>
            <consortium name="Genoscope - CEA"/>
            <person name="William W."/>
        </authorList>
    </citation>
    <scope>NUCLEOTIDE SEQUENCE [LARGE SCALE GENOMIC DNA]</scope>
</reference>
<dbReference type="AlphaFoldDB" id="A0AAV2HFW5"/>
<dbReference type="Proteomes" id="UP001497497">
    <property type="component" value="Unassembled WGS sequence"/>
</dbReference>
<feature type="compositionally biased region" description="Basic and acidic residues" evidence="1">
    <location>
        <begin position="121"/>
        <end position="130"/>
    </location>
</feature>